<gene>
    <name evidence="2" type="ORF">TorRG33x02_240090</name>
</gene>
<keyword evidence="1" id="KW-0812">Transmembrane</keyword>
<dbReference type="InParanoid" id="A0A2P5DWJ5"/>
<name>A0A2P5DWJ5_TREOI</name>
<keyword evidence="1" id="KW-0472">Membrane</keyword>
<evidence type="ECO:0000256" key="1">
    <source>
        <dbReference type="SAM" id="Phobius"/>
    </source>
</evidence>
<proteinExistence type="predicted"/>
<organism evidence="2 3">
    <name type="scientific">Trema orientale</name>
    <name type="common">Charcoal tree</name>
    <name type="synonym">Celtis orientalis</name>
    <dbReference type="NCBI Taxonomy" id="63057"/>
    <lineage>
        <taxon>Eukaryota</taxon>
        <taxon>Viridiplantae</taxon>
        <taxon>Streptophyta</taxon>
        <taxon>Embryophyta</taxon>
        <taxon>Tracheophyta</taxon>
        <taxon>Spermatophyta</taxon>
        <taxon>Magnoliopsida</taxon>
        <taxon>eudicotyledons</taxon>
        <taxon>Gunneridae</taxon>
        <taxon>Pentapetalae</taxon>
        <taxon>rosids</taxon>
        <taxon>fabids</taxon>
        <taxon>Rosales</taxon>
        <taxon>Cannabaceae</taxon>
        <taxon>Trema</taxon>
    </lineage>
</organism>
<comment type="caution">
    <text evidence="2">The sequence shown here is derived from an EMBL/GenBank/DDBJ whole genome shotgun (WGS) entry which is preliminary data.</text>
</comment>
<evidence type="ECO:0000313" key="2">
    <source>
        <dbReference type="EMBL" id="PON77639.1"/>
    </source>
</evidence>
<reference evidence="3" key="1">
    <citation type="submission" date="2016-06" db="EMBL/GenBank/DDBJ databases">
        <title>Parallel loss of symbiosis genes in relatives of nitrogen-fixing non-legume Parasponia.</title>
        <authorList>
            <person name="Van Velzen R."/>
            <person name="Holmer R."/>
            <person name="Bu F."/>
            <person name="Rutten L."/>
            <person name="Van Zeijl A."/>
            <person name="Liu W."/>
            <person name="Santuari L."/>
            <person name="Cao Q."/>
            <person name="Sharma T."/>
            <person name="Shen D."/>
            <person name="Roswanjaya Y."/>
            <person name="Wardhani T."/>
            <person name="Kalhor M.S."/>
            <person name="Jansen J."/>
            <person name="Van den Hoogen J."/>
            <person name="Gungor B."/>
            <person name="Hartog M."/>
            <person name="Hontelez J."/>
            <person name="Verver J."/>
            <person name="Yang W.-C."/>
            <person name="Schijlen E."/>
            <person name="Repin R."/>
            <person name="Schilthuizen M."/>
            <person name="Schranz E."/>
            <person name="Heidstra R."/>
            <person name="Miyata K."/>
            <person name="Fedorova E."/>
            <person name="Kohlen W."/>
            <person name="Bisseling T."/>
            <person name="Smit S."/>
            <person name="Geurts R."/>
        </authorList>
    </citation>
    <scope>NUCLEOTIDE SEQUENCE [LARGE SCALE GENOMIC DNA]</scope>
    <source>
        <strain evidence="3">cv. RG33-2</strain>
    </source>
</reference>
<dbReference type="EMBL" id="JXTC01000245">
    <property type="protein sequence ID" value="PON77639.1"/>
    <property type="molecule type" value="Genomic_DNA"/>
</dbReference>
<feature type="transmembrane region" description="Helical" evidence="1">
    <location>
        <begin position="6"/>
        <end position="26"/>
    </location>
</feature>
<dbReference type="Proteomes" id="UP000237000">
    <property type="component" value="Unassembled WGS sequence"/>
</dbReference>
<feature type="transmembrane region" description="Helical" evidence="1">
    <location>
        <begin position="38"/>
        <end position="59"/>
    </location>
</feature>
<dbReference type="AlphaFoldDB" id="A0A2P5DWJ5"/>
<keyword evidence="3" id="KW-1185">Reference proteome</keyword>
<accession>A0A2P5DWJ5</accession>
<sequence>MGGRSYLYLVQFTLTPLSIQMLSSFIPRDGKPDYLRRFLVRGFGYYLSIYSSNGGLLLYRITHRVLLYYDQGWTDVKHVRSRDFYGFQVICHTPTLISLRDIVTRENM</sequence>
<dbReference type="OrthoDB" id="1867629at2759"/>
<protein>
    <submittedName>
        <fullName evidence="2">Uncharacterized protein</fullName>
    </submittedName>
</protein>
<keyword evidence="1" id="KW-1133">Transmembrane helix</keyword>
<evidence type="ECO:0000313" key="3">
    <source>
        <dbReference type="Proteomes" id="UP000237000"/>
    </source>
</evidence>